<evidence type="ECO:0000313" key="3">
    <source>
        <dbReference type="Proteomes" id="UP000602647"/>
    </source>
</evidence>
<dbReference type="AlphaFoldDB" id="A0A923SS53"/>
<dbReference type="Pfam" id="PF14512">
    <property type="entry name" value="TM1586_NiRdase"/>
    <property type="match status" value="1"/>
</dbReference>
<organism evidence="2 3">
    <name type="scientific">Zhenpiania hominis</name>
    <dbReference type="NCBI Taxonomy" id="2763644"/>
    <lineage>
        <taxon>Bacteria</taxon>
        <taxon>Bacillati</taxon>
        <taxon>Bacillota</taxon>
        <taxon>Clostridia</taxon>
        <taxon>Peptostreptococcales</taxon>
        <taxon>Anaerovoracaceae</taxon>
        <taxon>Zhenpiania</taxon>
    </lineage>
</organism>
<dbReference type="Gene3D" id="3.40.109.30">
    <property type="entry name" value="putative nitroreductase (tm1586), domain 2"/>
    <property type="match status" value="1"/>
</dbReference>
<evidence type="ECO:0000313" key="2">
    <source>
        <dbReference type="EMBL" id="MBC6680009.1"/>
    </source>
</evidence>
<keyword evidence="3" id="KW-1185">Reference proteome</keyword>
<feature type="domain" description="Putative nitroreductase TM1586" evidence="1">
    <location>
        <begin position="2"/>
        <end position="223"/>
    </location>
</feature>
<name>A0A923SS53_9FIRM</name>
<protein>
    <submittedName>
        <fullName evidence="2">Nitroreductase</fullName>
    </submittedName>
</protein>
<proteinExistence type="predicted"/>
<dbReference type="Proteomes" id="UP000602647">
    <property type="component" value="Unassembled WGS sequence"/>
</dbReference>
<dbReference type="InterPro" id="IPR029478">
    <property type="entry name" value="TM1586_NiRdase"/>
</dbReference>
<evidence type="ECO:0000259" key="1">
    <source>
        <dbReference type="Pfam" id="PF14512"/>
    </source>
</evidence>
<reference evidence="2" key="1">
    <citation type="submission" date="2020-08" db="EMBL/GenBank/DDBJ databases">
        <title>Genome public.</title>
        <authorList>
            <person name="Liu C."/>
            <person name="Sun Q."/>
        </authorList>
    </citation>
    <scope>NUCLEOTIDE SEQUENCE</scope>
    <source>
        <strain evidence="2">BX12</strain>
    </source>
</reference>
<dbReference type="SUPFAM" id="SSF55469">
    <property type="entry name" value="FMN-dependent nitroreductase-like"/>
    <property type="match status" value="1"/>
</dbReference>
<dbReference type="EMBL" id="JACRYT010000008">
    <property type="protein sequence ID" value="MBC6680009.1"/>
    <property type="molecule type" value="Genomic_DNA"/>
</dbReference>
<dbReference type="InterPro" id="IPR000415">
    <property type="entry name" value="Nitroreductase-like"/>
</dbReference>
<dbReference type="Gene3D" id="3.40.109.10">
    <property type="entry name" value="NADH Oxidase"/>
    <property type="match status" value="1"/>
</dbReference>
<dbReference type="GO" id="GO:0016491">
    <property type="term" value="F:oxidoreductase activity"/>
    <property type="evidence" value="ECO:0007669"/>
    <property type="project" value="InterPro"/>
</dbReference>
<accession>A0A923SS53</accession>
<comment type="caution">
    <text evidence="2">The sequence shown here is derived from an EMBL/GenBank/DDBJ whole genome shotgun (WGS) entry which is preliminary data.</text>
</comment>
<dbReference type="RefSeq" id="WP_187303111.1">
    <property type="nucleotide sequence ID" value="NZ_CBCTON010000018.1"/>
</dbReference>
<gene>
    <name evidence="2" type="ORF">H9L42_09215</name>
</gene>
<sequence>MNIIEAIDLRKSRRTYCSEPISQAEAALLRSRVEEYNLRSGLTIRFMERGGGAFFNGLKSYGMFTGVRSLFVMKGPSEETDLEEKTGYYGELLVLEATALGLGTCWAGATFEASAIRHSARERLICVITVGITPPSASLKERLIYKAIHRKTKPIEAMLETDRDMPEWIKKGMRAVQKAPSTRNTQKVKFLYESGILRASVPETGKFDLVDLGIAKLHFALAAGGRFEPGNGGIYIPSR</sequence>